<dbReference type="GO" id="GO:0032259">
    <property type="term" value="P:methylation"/>
    <property type="evidence" value="ECO:0007669"/>
    <property type="project" value="UniProtKB-KW"/>
</dbReference>
<sequence>MTAVPAADVNTASLAELDPEVATAMAGELSRQRDTLEMIASENFVPRAVLEAQGSVLTNKYAEGYPGRRYYGGCEFVDVVEDLARNRAKEIFGADFANVQPHAGAQANAAVLMALMNPGEKLLGMDLAHGGHLTHGMKLNFSGKLYQVASYGVREDTHVVDMDQVRDIALAERPQVLIAGWSAYSRHLDFAAFRAIADEVGAKLWVDMAHFAGLVAAGLHPSPVPHADVVSTTVHKTLAGPRSGMILAKQEWAKKLNSSVFPGQQGGPLMHAIAAKAVAMKIAGTPEFKARQERTLAGSKILAERLTGADVAGNGISVLTGGTDVHLLLVDLRNSQLDGQQGEDLLHEIGITVNRNAVPFDPRPPMNPSGLRIGTPALATRGFGEEQFVEVADVIATALAKGAAADVPALRARVSKLAQDFPLYDGLENWGLLSKA</sequence>
<dbReference type="GO" id="GO:0005829">
    <property type="term" value="C:cytosol"/>
    <property type="evidence" value="ECO:0007669"/>
    <property type="project" value="TreeGrafter"/>
</dbReference>
<dbReference type="GO" id="GO:0004372">
    <property type="term" value="F:glycine hydroxymethyltransferase activity"/>
    <property type="evidence" value="ECO:0007669"/>
    <property type="project" value="UniProtKB-UniRule"/>
</dbReference>
<feature type="binding site" evidence="10">
    <location>
        <position position="127"/>
    </location>
    <ligand>
        <name>(6S)-5,6,7,8-tetrahydrofolate</name>
        <dbReference type="ChEBI" id="CHEBI:57453"/>
    </ligand>
</feature>
<reference evidence="13 14" key="1">
    <citation type="submission" date="2018-11" db="EMBL/GenBank/DDBJ databases">
        <title>Rhodococcus spongicola sp. nov. and Rhodococcus xishaensis sp. nov. from marine sponges.</title>
        <authorList>
            <person name="Li L."/>
            <person name="Lin H.W."/>
        </authorList>
    </citation>
    <scope>NUCLEOTIDE SEQUENCE [LARGE SCALE GENOMIC DNA]</scope>
    <source>
        <strain evidence="13 14">LHW50502</strain>
    </source>
</reference>
<organism evidence="13 14">
    <name type="scientific">Rhodococcus spongiicola</name>
    <dbReference type="NCBI Taxonomy" id="2487352"/>
    <lineage>
        <taxon>Bacteria</taxon>
        <taxon>Bacillati</taxon>
        <taxon>Actinomycetota</taxon>
        <taxon>Actinomycetes</taxon>
        <taxon>Mycobacteriales</taxon>
        <taxon>Nocardiaceae</taxon>
        <taxon>Rhodococcus</taxon>
    </lineage>
</organism>
<dbReference type="AlphaFoldDB" id="A0A3S3CUW0"/>
<dbReference type="GO" id="GO:0035999">
    <property type="term" value="P:tetrahydrofolate interconversion"/>
    <property type="evidence" value="ECO:0007669"/>
    <property type="project" value="UniProtKB-UniRule"/>
</dbReference>
<comment type="subcellular location">
    <subcellularLocation>
        <location evidence="2 10">Cytoplasm</location>
    </subcellularLocation>
</comment>
<dbReference type="InterPro" id="IPR039429">
    <property type="entry name" value="SHMT-like_dom"/>
</dbReference>
<dbReference type="PIRSF" id="PIRSF000412">
    <property type="entry name" value="SHMT"/>
    <property type="match status" value="1"/>
</dbReference>
<dbReference type="PANTHER" id="PTHR11680:SF35">
    <property type="entry name" value="SERINE HYDROXYMETHYLTRANSFERASE 1"/>
    <property type="match status" value="1"/>
</dbReference>
<dbReference type="InterPro" id="IPR049943">
    <property type="entry name" value="Ser_HO-MeTrfase-like"/>
</dbReference>
<dbReference type="Gene3D" id="3.40.640.10">
    <property type="entry name" value="Type I PLP-dependent aspartate aminotransferase-like (Major domain)"/>
    <property type="match status" value="1"/>
</dbReference>
<comment type="function">
    <text evidence="9">Catalyzes the reversible interconversion of serine and glycine with tetrahydrofolate (THF) serving as the one-carbon carrier. This reaction serves as the major source of one-carbon groups required for the biosynthesis of purines, thymidylate, methionine, and other important biomolecules. Also exhibits THF-independent aldolase activity toward beta-hydroxyamino acids, producing glycine and aldehydes, via a retro-aldol mechanism. Thus, is able to catalyze the cleavage of L-allo-threonine.</text>
</comment>
<keyword evidence="13" id="KW-0489">Methyltransferase</keyword>
<evidence type="ECO:0000256" key="8">
    <source>
        <dbReference type="ARBA" id="ARBA00022898"/>
    </source>
</evidence>
<feature type="site" description="Plays an important role in substrate specificity" evidence="10">
    <location>
        <position position="235"/>
    </location>
</feature>
<name>A0A3S3CUW0_9NOCA</name>
<evidence type="ECO:0000256" key="11">
    <source>
        <dbReference type="PIRSR" id="PIRSR000412-50"/>
    </source>
</evidence>
<gene>
    <name evidence="10" type="primary">glyA</name>
    <name evidence="13" type="ORF">EF834_01595</name>
</gene>
<dbReference type="Proteomes" id="UP000284333">
    <property type="component" value="Unassembled WGS sequence"/>
</dbReference>
<comment type="caution">
    <text evidence="10">Lacks conserved residue(s) required for the propagation of feature annotation.</text>
</comment>
<dbReference type="SUPFAM" id="SSF53383">
    <property type="entry name" value="PLP-dependent transferases"/>
    <property type="match status" value="1"/>
</dbReference>
<comment type="caution">
    <text evidence="13">The sequence shown here is derived from an EMBL/GenBank/DDBJ whole genome shotgun (WGS) entry which is preliminary data.</text>
</comment>
<keyword evidence="5 10" id="KW-0963">Cytoplasm</keyword>
<evidence type="ECO:0000313" key="14">
    <source>
        <dbReference type="Proteomes" id="UP000284333"/>
    </source>
</evidence>
<evidence type="ECO:0000256" key="6">
    <source>
        <dbReference type="ARBA" id="ARBA00022563"/>
    </source>
</evidence>
<evidence type="ECO:0000256" key="10">
    <source>
        <dbReference type="HAMAP-Rule" id="MF_00051"/>
    </source>
</evidence>
<evidence type="ECO:0000313" key="13">
    <source>
        <dbReference type="EMBL" id="RVW06178.1"/>
    </source>
</evidence>
<keyword evidence="10" id="KW-0028">Amino-acid biosynthesis</keyword>
<accession>A0A3S3CUW0</accession>
<protein>
    <recommendedName>
        <fullName evidence="10">Serine hydroxymethyltransferase</fullName>
        <shortName evidence="10">SHMT</shortName>
        <shortName evidence="10">Serine methylase</shortName>
        <ecNumber evidence="10">2.1.2.1</ecNumber>
    </recommendedName>
</protein>
<comment type="pathway">
    <text evidence="10">Amino-acid biosynthesis; glycine biosynthesis; glycine from L-serine: step 1/1.</text>
</comment>
<dbReference type="Pfam" id="PF00464">
    <property type="entry name" value="SHMT"/>
    <property type="match status" value="1"/>
</dbReference>
<dbReference type="InterPro" id="IPR015421">
    <property type="entry name" value="PyrdxlP-dep_Trfase_major"/>
</dbReference>
<keyword evidence="7 10" id="KW-0808">Transferase</keyword>
<dbReference type="InterPro" id="IPR001085">
    <property type="entry name" value="Ser_HO-MeTrfase"/>
</dbReference>
<evidence type="ECO:0000256" key="7">
    <source>
        <dbReference type="ARBA" id="ARBA00022679"/>
    </source>
</evidence>
<dbReference type="GO" id="GO:0030170">
    <property type="term" value="F:pyridoxal phosphate binding"/>
    <property type="evidence" value="ECO:0007669"/>
    <property type="project" value="UniProtKB-UniRule"/>
</dbReference>
<evidence type="ECO:0000256" key="3">
    <source>
        <dbReference type="ARBA" id="ARBA00006376"/>
    </source>
</evidence>
<comment type="cofactor">
    <cofactor evidence="1 10 11">
        <name>pyridoxal 5'-phosphate</name>
        <dbReference type="ChEBI" id="CHEBI:597326"/>
    </cofactor>
</comment>
<feature type="domain" description="Serine hydroxymethyltransferase-like" evidence="12">
    <location>
        <begin position="15"/>
        <end position="395"/>
    </location>
</feature>
<evidence type="ECO:0000256" key="4">
    <source>
        <dbReference type="ARBA" id="ARBA00011738"/>
    </source>
</evidence>
<dbReference type="CDD" id="cd00378">
    <property type="entry name" value="SHMT"/>
    <property type="match status" value="1"/>
</dbReference>
<keyword evidence="6 10" id="KW-0554">One-carbon metabolism</keyword>
<dbReference type="InterPro" id="IPR019798">
    <property type="entry name" value="Ser_HO-MeTrfase_PLP_BS"/>
</dbReference>
<comment type="catalytic activity">
    <reaction evidence="10">
        <text>(6R)-5,10-methylene-5,6,7,8-tetrahydrofolate + glycine + H2O = (6S)-5,6,7,8-tetrahydrofolate + L-serine</text>
        <dbReference type="Rhea" id="RHEA:15481"/>
        <dbReference type="ChEBI" id="CHEBI:15377"/>
        <dbReference type="ChEBI" id="CHEBI:15636"/>
        <dbReference type="ChEBI" id="CHEBI:33384"/>
        <dbReference type="ChEBI" id="CHEBI:57305"/>
        <dbReference type="ChEBI" id="CHEBI:57453"/>
        <dbReference type="EC" id="2.1.2.1"/>
    </reaction>
</comment>
<dbReference type="OrthoDB" id="9803846at2"/>
<comment type="pathway">
    <text evidence="10">One-carbon metabolism; tetrahydrofolate interconversion.</text>
</comment>
<evidence type="ECO:0000256" key="5">
    <source>
        <dbReference type="ARBA" id="ARBA00022490"/>
    </source>
</evidence>
<evidence type="ECO:0000259" key="12">
    <source>
        <dbReference type="Pfam" id="PF00464"/>
    </source>
</evidence>
<dbReference type="NCBIfam" id="NF000586">
    <property type="entry name" value="PRK00011.1"/>
    <property type="match status" value="1"/>
</dbReference>
<feature type="modified residue" description="N6-(pyridoxal phosphate)lysine" evidence="10 11">
    <location>
        <position position="236"/>
    </location>
</feature>
<dbReference type="GO" id="GO:0019264">
    <property type="term" value="P:glycine biosynthetic process from serine"/>
    <property type="evidence" value="ECO:0007669"/>
    <property type="project" value="UniProtKB-UniRule"/>
</dbReference>
<keyword evidence="14" id="KW-1185">Reference proteome</keyword>
<dbReference type="GO" id="GO:0008168">
    <property type="term" value="F:methyltransferase activity"/>
    <property type="evidence" value="ECO:0007669"/>
    <property type="project" value="UniProtKB-KW"/>
</dbReference>
<evidence type="ECO:0000256" key="2">
    <source>
        <dbReference type="ARBA" id="ARBA00004496"/>
    </source>
</evidence>
<dbReference type="PANTHER" id="PTHR11680">
    <property type="entry name" value="SERINE HYDROXYMETHYLTRANSFERASE"/>
    <property type="match status" value="1"/>
</dbReference>
<dbReference type="FunFam" id="3.40.640.10:FF:000001">
    <property type="entry name" value="Serine hydroxymethyltransferase"/>
    <property type="match status" value="1"/>
</dbReference>
<dbReference type="HAMAP" id="MF_00051">
    <property type="entry name" value="SHMT"/>
    <property type="match status" value="1"/>
</dbReference>
<feature type="binding site" evidence="10">
    <location>
        <begin position="131"/>
        <end position="133"/>
    </location>
    <ligand>
        <name>(6S)-5,6,7,8-tetrahydrofolate</name>
        <dbReference type="ChEBI" id="CHEBI:57453"/>
    </ligand>
</feature>
<dbReference type="RefSeq" id="WP_127945028.1">
    <property type="nucleotide sequence ID" value="NZ_RKLN01000001.1"/>
</dbReference>
<dbReference type="InterPro" id="IPR015422">
    <property type="entry name" value="PyrdxlP-dep_Trfase_small"/>
</dbReference>
<evidence type="ECO:0000256" key="1">
    <source>
        <dbReference type="ARBA" id="ARBA00001933"/>
    </source>
</evidence>
<dbReference type="EC" id="2.1.2.1" evidence="10"/>
<dbReference type="InterPro" id="IPR015424">
    <property type="entry name" value="PyrdxlP-dep_Trfase"/>
</dbReference>
<dbReference type="Gene3D" id="3.90.1150.10">
    <property type="entry name" value="Aspartate Aminotransferase, domain 1"/>
    <property type="match status" value="1"/>
</dbReference>
<proteinExistence type="inferred from homology"/>
<dbReference type="GO" id="GO:0042803">
    <property type="term" value="F:protein homodimerization activity"/>
    <property type="evidence" value="ECO:0007669"/>
    <property type="project" value="UniProtKB-ARBA"/>
</dbReference>
<dbReference type="UniPathway" id="UPA00193"/>
<evidence type="ECO:0000256" key="9">
    <source>
        <dbReference type="ARBA" id="ARBA00054606"/>
    </source>
</evidence>
<keyword evidence="8 10" id="KW-0663">Pyridoxal phosphate</keyword>
<dbReference type="PROSITE" id="PS00096">
    <property type="entry name" value="SHMT"/>
    <property type="match status" value="1"/>
</dbReference>
<comment type="subunit">
    <text evidence="4 10">Homodimer.</text>
</comment>
<comment type="similarity">
    <text evidence="3 10">Belongs to the SHMT family.</text>
</comment>
<dbReference type="EMBL" id="RKLN01000001">
    <property type="protein sequence ID" value="RVW06178.1"/>
    <property type="molecule type" value="Genomic_DNA"/>
</dbReference>
<dbReference type="UniPathway" id="UPA00288">
    <property type="reaction ID" value="UER01023"/>
</dbReference>